<dbReference type="AlphaFoldDB" id="A0AAV6X9H6"/>
<evidence type="ECO:0000259" key="6">
    <source>
        <dbReference type="PROSITE" id="PS50966"/>
    </source>
</evidence>
<keyword evidence="8" id="KW-1185">Reference proteome</keyword>
<dbReference type="Pfam" id="PF04434">
    <property type="entry name" value="SWIM"/>
    <property type="match status" value="1"/>
</dbReference>
<feature type="compositionally biased region" description="Basic residues" evidence="5">
    <location>
        <begin position="676"/>
        <end position="689"/>
    </location>
</feature>
<dbReference type="SMART" id="SM00575">
    <property type="entry name" value="ZnF_PMZ"/>
    <property type="match status" value="1"/>
</dbReference>
<accession>A0AAV6X9H6</accession>
<dbReference type="PANTHER" id="PTHR31973">
    <property type="entry name" value="POLYPROTEIN, PUTATIVE-RELATED"/>
    <property type="match status" value="1"/>
</dbReference>
<dbReference type="InterPro" id="IPR006564">
    <property type="entry name" value="Znf_PMZ"/>
</dbReference>
<feature type="region of interest" description="Disordered" evidence="5">
    <location>
        <begin position="652"/>
        <end position="689"/>
    </location>
</feature>
<feature type="region of interest" description="Disordered" evidence="5">
    <location>
        <begin position="734"/>
        <end position="863"/>
    </location>
</feature>
<proteinExistence type="predicted"/>
<dbReference type="PANTHER" id="PTHR31973:SF199">
    <property type="entry name" value="SWIM-TYPE DOMAIN-CONTAINING PROTEIN"/>
    <property type="match status" value="1"/>
</dbReference>
<dbReference type="Proteomes" id="UP000826271">
    <property type="component" value="Unassembled WGS sequence"/>
</dbReference>
<protein>
    <recommendedName>
        <fullName evidence="6">SWIM-type domain-containing protein</fullName>
    </recommendedName>
</protein>
<evidence type="ECO:0000256" key="1">
    <source>
        <dbReference type="ARBA" id="ARBA00022723"/>
    </source>
</evidence>
<dbReference type="GO" id="GO:0008270">
    <property type="term" value="F:zinc ion binding"/>
    <property type="evidence" value="ECO:0007669"/>
    <property type="project" value="UniProtKB-KW"/>
</dbReference>
<feature type="domain" description="SWIM-type" evidence="6">
    <location>
        <begin position="577"/>
        <end position="609"/>
    </location>
</feature>
<organism evidence="7 8">
    <name type="scientific">Buddleja alternifolia</name>
    <dbReference type="NCBI Taxonomy" id="168488"/>
    <lineage>
        <taxon>Eukaryota</taxon>
        <taxon>Viridiplantae</taxon>
        <taxon>Streptophyta</taxon>
        <taxon>Embryophyta</taxon>
        <taxon>Tracheophyta</taxon>
        <taxon>Spermatophyta</taxon>
        <taxon>Magnoliopsida</taxon>
        <taxon>eudicotyledons</taxon>
        <taxon>Gunneridae</taxon>
        <taxon>Pentapetalae</taxon>
        <taxon>asterids</taxon>
        <taxon>lamiids</taxon>
        <taxon>Lamiales</taxon>
        <taxon>Scrophulariaceae</taxon>
        <taxon>Buddlejeae</taxon>
        <taxon>Buddleja</taxon>
    </lineage>
</organism>
<dbReference type="PROSITE" id="PS50966">
    <property type="entry name" value="ZF_SWIM"/>
    <property type="match status" value="1"/>
</dbReference>
<keyword evidence="3" id="KW-0862">Zinc</keyword>
<reference evidence="7" key="1">
    <citation type="submission" date="2019-10" db="EMBL/GenBank/DDBJ databases">
        <authorList>
            <person name="Zhang R."/>
            <person name="Pan Y."/>
            <person name="Wang J."/>
            <person name="Ma R."/>
            <person name="Yu S."/>
        </authorList>
    </citation>
    <scope>NUCLEOTIDE SEQUENCE</scope>
    <source>
        <strain evidence="7">LA-IB0</strain>
        <tissue evidence="7">Leaf</tissue>
    </source>
</reference>
<dbReference type="EMBL" id="WHWC01000007">
    <property type="protein sequence ID" value="KAG8379461.1"/>
    <property type="molecule type" value="Genomic_DNA"/>
</dbReference>
<feature type="region of interest" description="Disordered" evidence="5">
    <location>
        <begin position="118"/>
        <end position="179"/>
    </location>
</feature>
<feature type="compositionally biased region" description="Low complexity" evidence="5">
    <location>
        <begin position="806"/>
        <end position="816"/>
    </location>
</feature>
<feature type="compositionally biased region" description="Polar residues" evidence="5">
    <location>
        <begin position="780"/>
        <end position="795"/>
    </location>
</feature>
<dbReference type="Pfam" id="PF03108">
    <property type="entry name" value="DBD_Tnp_Mut"/>
    <property type="match status" value="1"/>
</dbReference>
<evidence type="ECO:0000256" key="5">
    <source>
        <dbReference type="SAM" id="MobiDB-lite"/>
    </source>
</evidence>
<name>A0AAV6X9H6_9LAMI</name>
<comment type="caution">
    <text evidence="7">The sequence shown here is derived from an EMBL/GenBank/DDBJ whole genome shotgun (WGS) entry which is preliminary data.</text>
</comment>
<feature type="compositionally biased region" description="Basic residues" evidence="5">
    <location>
        <begin position="746"/>
        <end position="759"/>
    </location>
</feature>
<dbReference type="InterPro" id="IPR007527">
    <property type="entry name" value="Znf_SWIM"/>
</dbReference>
<gene>
    <name evidence="7" type="ORF">BUALT_Bualt07G0090900</name>
</gene>
<evidence type="ECO:0000313" key="7">
    <source>
        <dbReference type="EMBL" id="KAG8379461.1"/>
    </source>
</evidence>
<evidence type="ECO:0000256" key="2">
    <source>
        <dbReference type="ARBA" id="ARBA00022771"/>
    </source>
</evidence>
<evidence type="ECO:0000313" key="8">
    <source>
        <dbReference type="Proteomes" id="UP000826271"/>
    </source>
</evidence>
<feature type="compositionally biased region" description="Acidic residues" evidence="5">
    <location>
        <begin position="166"/>
        <end position="179"/>
    </location>
</feature>
<feature type="compositionally biased region" description="Acidic residues" evidence="5">
    <location>
        <begin position="219"/>
        <end position="228"/>
    </location>
</feature>
<keyword evidence="1" id="KW-0479">Metal-binding</keyword>
<sequence length="863" mass="97594">MPDIQILCDGFVTKNRELHVYLVAKFHELPINEDLPITQPELIILDPEPQTKAQSEPILQTKDPYETILQTEPQIQSQCTSQTQHKTLEVRKDGENLEDHDWDEICRSIDSTVLGYLGEDSVGNRDEKETGKGTENGAEKGTEMGSEMETEVGPDMDRDRDTEREVDSEDSDAECNDFWDSDYMDSEVEGKTVTIPTETAGAIAVEPIPPHIVEKEPSSDSEGEESEDLVNNGDNFSSGKDSDNEGGEQDIIFNPRDKYDPPFELGMLFSTKDEFKCSVNNHAVKTRRSLEITKNDCRRMYARCVREGCNWRINALKVLNECSFQIREYYPKHKCGRSYDVKNVNSRWLSGKYENAFRNDPKRNAKGFRQDVVQKIRCTVTKSQAYRAKRKALKAIEGLIPAFELVFPRAENSCVRHLHENFKKAKFRGLTFKLALWNAAKATTLPEYELRMKEMALLDQFAVEWFNDKPPSQWSRSHFQTFPKCDMLLNNLCESFNSSILEAREKPILTMLEWIKEYLMTTLTENRDKAKKRWSYKQICPKIKKIIEKNMEKSADCIPLKSDDWNYEIKVCDGDRLTVKLRTHSCSCRRCDLTGIPCSHAMSAIGCQVLEPDDFVHESYSVATYLAVYSHAISPVNGPKLWEKTGYIPPMPPNFGKKRGRPARARRLGADEPRDKGRRGKERKGPVRLKKQSFRVQCHYCGNPSHNQIGCNRRKTDIAAGLTRDFAAPININIENASGNDAGPSKRTKVPPQKRKRCAAQKGTTSVAKQALTPEYDNGDPSTPASTQESTAHSRTSPRKRKGQKAASSQESASESIPGSASKTLQCTPNASLGIRSSNEGPHQPKLTARKRTFSEVGMTTAE</sequence>
<dbReference type="InterPro" id="IPR004332">
    <property type="entry name" value="Transposase_MuDR"/>
</dbReference>
<feature type="compositionally biased region" description="Basic and acidic residues" evidence="5">
    <location>
        <begin position="122"/>
        <end position="142"/>
    </location>
</feature>
<evidence type="ECO:0000256" key="4">
    <source>
        <dbReference type="PROSITE-ProRule" id="PRU00325"/>
    </source>
</evidence>
<evidence type="ECO:0000256" key="3">
    <source>
        <dbReference type="ARBA" id="ARBA00022833"/>
    </source>
</evidence>
<keyword evidence="2 4" id="KW-0863">Zinc-finger</keyword>
<feature type="compositionally biased region" description="Polar residues" evidence="5">
    <location>
        <begin position="817"/>
        <end position="841"/>
    </location>
</feature>
<feature type="compositionally biased region" description="Basic and acidic residues" evidence="5">
    <location>
        <begin position="155"/>
        <end position="165"/>
    </location>
</feature>
<feature type="region of interest" description="Disordered" evidence="5">
    <location>
        <begin position="208"/>
        <end position="256"/>
    </location>
</feature>
<feature type="compositionally biased region" description="Basic residues" evidence="5">
    <location>
        <begin position="656"/>
        <end position="667"/>
    </location>
</feature>